<accession>A0A3B0XRP8</accession>
<name>A0A3B0XRP8_9ZZZZ</name>
<protein>
    <submittedName>
        <fullName evidence="1">Uncharacterized protein</fullName>
    </submittedName>
</protein>
<gene>
    <name evidence="1" type="ORF">MNBD_GAMMA08-1265</name>
</gene>
<dbReference type="EMBL" id="UOFH01000330">
    <property type="protein sequence ID" value="VAW65872.1"/>
    <property type="molecule type" value="Genomic_DNA"/>
</dbReference>
<evidence type="ECO:0000313" key="1">
    <source>
        <dbReference type="EMBL" id="VAW65872.1"/>
    </source>
</evidence>
<organism evidence="1">
    <name type="scientific">hydrothermal vent metagenome</name>
    <dbReference type="NCBI Taxonomy" id="652676"/>
    <lineage>
        <taxon>unclassified sequences</taxon>
        <taxon>metagenomes</taxon>
        <taxon>ecological metagenomes</taxon>
    </lineage>
</organism>
<reference evidence="1" key="1">
    <citation type="submission" date="2018-06" db="EMBL/GenBank/DDBJ databases">
        <authorList>
            <person name="Zhirakovskaya E."/>
        </authorList>
    </citation>
    <scope>NUCLEOTIDE SEQUENCE</scope>
</reference>
<dbReference type="AlphaFoldDB" id="A0A3B0XRP8"/>
<proteinExistence type="predicted"/>
<sequence>MPFFMLMDERYLKNAGAIFNGMPMDGWYPGNAGAHQRYVHEKESFQSSAE</sequence>